<dbReference type="Gramene" id="RZC57833">
    <property type="protein sequence ID" value="RZC57833"/>
    <property type="gene ID" value="C5167_005150"/>
</dbReference>
<gene>
    <name evidence="1" type="ORF">C5167_005150</name>
</gene>
<dbReference type="AlphaFoldDB" id="A0A4Y7J9M1"/>
<keyword evidence="2" id="KW-1185">Reference proteome</keyword>
<sequence length="94" mass="10782">MDELMDCFHKVQLISDVDIENVSENFLAGNVLVRTYLHPLTRKENLRLQLLAGVLVLTKPVSHLQKGIVLGGNGTKIPDWIVLVLWEFFIQIQW</sequence>
<proteinExistence type="predicted"/>
<protein>
    <submittedName>
        <fullName evidence="1">Uncharacterized protein</fullName>
    </submittedName>
</protein>
<evidence type="ECO:0000313" key="2">
    <source>
        <dbReference type="Proteomes" id="UP000316621"/>
    </source>
</evidence>
<organism evidence="1 2">
    <name type="scientific">Papaver somniferum</name>
    <name type="common">Opium poppy</name>
    <dbReference type="NCBI Taxonomy" id="3469"/>
    <lineage>
        <taxon>Eukaryota</taxon>
        <taxon>Viridiplantae</taxon>
        <taxon>Streptophyta</taxon>
        <taxon>Embryophyta</taxon>
        <taxon>Tracheophyta</taxon>
        <taxon>Spermatophyta</taxon>
        <taxon>Magnoliopsida</taxon>
        <taxon>Ranunculales</taxon>
        <taxon>Papaveraceae</taxon>
        <taxon>Papaveroideae</taxon>
        <taxon>Papaver</taxon>
    </lineage>
</organism>
<evidence type="ECO:0000313" key="1">
    <source>
        <dbReference type="EMBL" id="RZC57833.1"/>
    </source>
</evidence>
<dbReference type="Proteomes" id="UP000316621">
    <property type="component" value="Chromosome 4"/>
</dbReference>
<reference evidence="1 2" key="1">
    <citation type="journal article" date="2018" name="Science">
        <title>The opium poppy genome and morphinan production.</title>
        <authorList>
            <person name="Guo L."/>
            <person name="Winzer T."/>
            <person name="Yang X."/>
            <person name="Li Y."/>
            <person name="Ning Z."/>
            <person name="He Z."/>
            <person name="Teodor R."/>
            <person name="Lu Y."/>
            <person name="Bowser T.A."/>
            <person name="Graham I.A."/>
            <person name="Ye K."/>
        </authorList>
    </citation>
    <scope>NUCLEOTIDE SEQUENCE [LARGE SCALE GENOMIC DNA]</scope>
    <source>
        <strain evidence="2">cv. HN1</strain>
        <tissue evidence="1">Leaves</tissue>
    </source>
</reference>
<name>A0A4Y7J9M1_PAPSO</name>
<dbReference type="EMBL" id="CM010718">
    <property type="protein sequence ID" value="RZC57833.1"/>
    <property type="molecule type" value="Genomic_DNA"/>
</dbReference>
<accession>A0A4Y7J9M1</accession>